<dbReference type="Gene3D" id="1.10.1200.10">
    <property type="entry name" value="ACP-like"/>
    <property type="match status" value="1"/>
</dbReference>
<organism evidence="2 3">
    <name type="scientific">Frankia umida</name>
    <dbReference type="NCBI Taxonomy" id="573489"/>
    <lineage>
        <taxon>Bacteria</taxon>
        <taxon>Bacillati</taxon>
        <taxon>Actinomycetota</taxon>
        <taxon>Actinomycetes</taxon>
        <taxon>Frankiales</taxon>
        <taxon>Frankiaceae</taxon>
        <taxon>Frankia</taxon>
    </lineage>
</organism>
<evidence type="ECO:0000313" key="2">
    <source>
        <dbReference type="EMBL" id="MCK9878528.1"/>
    </source>
</evidence>
<keyword evidence="3" id="KW-1185">Reference proteome</keyword>
<gene>
    <name evidence="2" type="ORF">MXD59_22645</name>
</gene>
<comment type="caution">
    <text evidence="2">The sequence shown here is derived from an EMBL/GenBank/DDBJ whole genome shotgun (WGS) entry which is preliminary data.</text>
</comment>
<proteinExistence type="predicted"/>
<dbReference type="InterPro" id="IPR009081">
    <property type="entry name" value="PP-bd_ACP"/>
</dbReference>
<dbReference type="RefSeq" id="WP_248816131.1">
    <property type="nucleotide sequence ID" value="NZ_JALKFT010000036.1"/>
</dbReference>
<dbReference type="PROSITE" id="PS50075">
    <property type="entry name" value="CARRIER"/>
    <property type="match status" value="1"/>
</dbReference>
<protein>
    <submittedName>
        <fullName evidence="2">Acyl carrier protein</fullName>
    </submittedName>
</protein>
<dbReference type="EMBL" id="JALKFT010000036">
    <property type="protein sequence ID" value="MCK9878528.1"/>
    <property type="molecule type" value="Genomic_DNA"/>
</dbReference>
<accession>A0ABT0K418</accession>
<evidence type="ECO:0000313" key="3">
    <source>
        <dbReference type="Proteomes" id="UP001201873"/>
    </source>
</evidence>
<dbReference type="Proteomes" id="UP001201873">
    <property type="component" value="Unassembled WGS sequence"/>
</dbReference>
<sequence>MNTVDDLMTIIRDEIGLPVTSADAQLPLTDVVGWDSVHLLALCVILERETAQPISLPEVLEASTLQEIFDVAVGAERA</sequence>
<dbReference type="Pfam" id="PF00550">
    <property type="entry name" value="PP-binding"/>
    <property type="match status" value="1"/>
</dbReference>
<reference evidence="2 3" key="1">
    <citation type="submission" date="2022-04" db="EMBL/GenBank/DDBJ databases">
        <title>Genome diversity in the genus Frankia.</title>
        <authorList>
            <person name="Carlos-Shanley C."/>
            <person name="Hahn D."/>
        </authorList>
    </citation>
    <scope>NUCLEOTIDE SEQUENCE [LARGE SCALE GENOMIC DNA]</scope>
    <source>
        <strain evidence="2 3">Ag45/Mut15</strain>
    </source>
</reference>
<evidence type="ECO:0000259" key="1">
    <source>
        <dbReference type="PROSITE" id="PS50075"/>
    </source>
</evidence>
<dbReference type="SUPFAM" id="SSF47336">
    <property type="entry name" value="ACP-like"/>
    <property type="match status" value="1"/>
</dbReference>
<name>A0ABT0K418_9ACTN</name>
<dbReference type="InterPro" id="IPR036736">
    <property type="entry name" value="ACP-like_sf"/>
</dbReference>
<feature type="domain" description="Carrier" evidence="1">
    <location>
        <begin position="1"/>
        <end position="76"/>
    </location>
</feature>